<keyword evidence="4 6" id="KW-1133">Transmembrane helix</keyword>
<keyword evidence="8" id="KW-0966">Cell projection</keyword>
<evidence type="ECO:0000256" key="3">
    <source>
        <dbReference type="ARBA" id="ARBA00022692"/>
    </source>
</evidence>
<dbReference type="PANTHER" id="PTHR30433">
    <property type="entry name" value="CHEMOTAXIS PROTEIN MOTA"/>
    <property type="match status" value="1"/>
</dbReference>
<name>A0A3B1ATS6_9ZZZZ</name>
<evidence type="ECO:0000259" key="7">
    <source>
        <dbReference type="Pfam" id="PF01618"/>
    </source>
</evidence>
<evidence type="ECO:0000256" key="5">
    <source>
        <dbReference type="ARBA" id="ARBA00023136"/>
    </source>
</evidence>
<dbReference type="InterPro" id="IPR047055">
    <property type="entry name" value="MotA-like"/>
</dbReference>
<keyword evidence="5 6" id="KW-0472">Membrane</keyword>
<comment type="subcellular location">
    <subcellularLocation>
        <location evidence="1">Cell membrane</location>
        <topology evidence="1">Multi-pass membrane protein</topology>
    </subcellularLocation>
</comment>
<accession>A0A3B1ATS6</accession>
<feature type="transmembrane region" description="Helical" evidence="6">
    <location>
        <begin position="148"/>
        <end position="171"/>
    </location>
</feature>
<evidence type="ECO:0000313" key="8">
    <source>
        <dbReference type="EMBL" id="VAX09396.1"/>
    </source>
</evidence>
<dbReference type="AlphaFoldDB" id="A0A3B1ATS6"/>
<proteinExistence type="predicted"/>
<dbReference type="EMBL" id="UOFY01000036">
    <property type="protein sequence ID" value="VAX09396.1"/>
    <property type="molecule type" value="Genomic_DNA"/>
</dbReference>
<keyword evidence="8" id="KW-0969">Cilium</keyword>
<feature type="domain" description="MotA/TolQ/ExbB proton channel" evidence="7">
    <location>
        <begin position="104"/>
        <end position="214"/>
    </location>
</feature>
<sequence length="271" mass="30486">MTRSNWLAAFCFAALFSASFMLNDDRDLFINTLGLLIVISGTLGALFLSYPTGNIIAALKVSRNAYLSRLPTTNEIVDTLIYLSVHSRQKGVLVLENAEEETSISFLKRALGMLVDNFSVDELRDILYTEMYYFKQRRSQHERLFRHAARLAPAFGVAGSVIGLITMLSGIGNPEVILKTIPVALTSTLYGIVIGNFLLMPMAENISVKTSRELMIQKLITDGVIAIRQEQNSQRLLKKLESFLTPSAREDKQQTFEEIRERVRSMRLDEA</sequence>
<gene>
    <name evidence="8" type="ORF">MNBD_GAMMA25-954</name>
</gene>
<feature type="transmembrane region" description="Helical" evidence="6">
    <location>
        <begin position="177"/>
        <end position="199"/>
    </location>
</feature>
<keyword evidence="8" id="KW-0282">Flagellum</keyword>
<dbReference type="InterPro" id="IPR002898">
    <property type="entry name" value="MotA_ExbB_proton_chnl"/>
</dbReference>
<dbReference type="Pfam" id="PF01618">
    <property type="entry name" value="MotA_ExbB"/>
    <property type="match status" value="1"/>
</dbReference>
<dbReference type="GO" id="GO:0006935">
    <property type="term" value="P:chemotaxis"/>
    <property type="evidence" value="ECO:0007669"/>
    <property type="project" value="InterPro"/>
</dbReference>
<organism evidence="8">
    <name type="scientific">hydrothermal vent metagenome</name>
    <dbReference type="NCBI Taxonomy" id="652676"/>
    <lineage>
        <taxon>unclassified sequences</taxon>
        <taxon>metagenomes</taxon>
        <taxon>ecological metagenomes</taxon>
    </lineage>
</organism>
<evidence type="ECO:0000256" key="2">
    <source>
        <dbReference type="ARBA" id="ARBA00022475"/>
    </source>
</evidence>
<protein>
    <submittedName>
        <fullName evidence="8">Flagellar motor rotation protein MotA</fullName>
    </submittedName>
</protein>
<keyword evidence="3 6" id="KW-0812">Transmembrane</keyword>
<reference evidence="8" key="1">
    <citation type="submission" date="2018-06" db="EMBL/GenBank/DDBJ databases">
        <authorList>
            <person name="Zhirakovskaya E."/>
        </authorList>
    </citation>
    <scope>NUCLEOTIDE SEQUENCE</scope>
</reference>
<evidence type="ECO:0000256" key="1">
    <source>
        <dbReference type="ARBA" id="ARBA00004651"/>
    </source>
</evidence>
<dbReference type="GO" id="GO:0005886">
    <property type="term" value="C:plasma membrane"/>
    <property type="evidence" value="ECO:0007669"/>
    <property type="project" value="UniProtKB-SubCell"/>
</dbReference>
<keyword evidence="2" id="KW-1003">Cell membrane</keyword>
<evidence type="ECO:0000256" key="4">
    <source>
        <dbReference type="ARBA" id="ARBA00022989"/>
    </source>
</evidence>
<dbReference type="GO" id="GO:0071978">
    <property type="term" value="P:bacterial-type flagellum-dependent swarming motility"/>
    <property type="evidence" value="ECO:0007669"/>
    <property type="project" value="InterPro"/>
</dbReference>
<evidence type="ECO:0000256" key="6">
    <source>
        <dbReference type="SAM" id="Phobius"/>
    </source>
</evidence>
<feature type="transmembrane region" description="Helical" evidence="6">
    <location>
        <begin position="28"/>
        <end position="50"/>
    </location>
</feature>